<protein>
    <recommendedName>
        <fullName evidence="3">Tip attachment protein J domain-containing protein</fullName>
    </recommendedName>
</protein>
<dbReference type="Proteomes" id="UP000562492">
    <property type="component" value="Unassembled WGS sequence"/>
</dbReference>
<evidence type="ECO:0000313" key="2">
    <source>
        <dbReference type="Proteomes" id="UP000562492"/>
    </source>
</evidence>
<proteinExistence type="predicted"/>
<comment type="caution">
    <text evidence="1">The sequence shown here is derived from an EMBL/GenBank/DDBJ whole genome shotgun (WGS) entry which is preliminary data.</text>
</comment>
<dbReference type="EMBL" id="JACHKZ010000015">
    <property type="protein sequence ID" value="MBB6578473.1"/>
    <property type="molecule type" value="Genomic_DNA"/>
</dbReference>
<name>A0ABR6RHC3_9BURK</name>
<accession>A0ABR6RHC3</accession>
<organism evidence="1 2">
    <name type="scientific">Comamonas odontotermitis</name>
    <dbReference type="NCBI Taxonomy" id="379895"/>
    <lineage>
        <taxon>Bacteria</taxon>
        <taxon>Pseudomonadati</taxon>
        <taxon>Pseudomonadota</taxon>
        <taxon>Betaproteobacteria</taxon>
        <taxon>Burkholderiales</taxon>
        <taxon>Comamonadaceae</taxon>
        <taxon>Comamonas</taxon>
    </lineage>
</organism>
<evidence type="ECO:0008006" key="3">
    <source>
        <dbReference type="Google" id="ProtNLM"/>
    </source>
</evidence>
<gene>
    <name evidence="1" type="ORF">HNP33_002555</name>
</gene>
<dbReference type="RefSeq" id="WP_184708968.1">
    <property type="nucleotide sequence ID" value="NZ_JACHKZ010000015.1"/>
</dbReference>
<reference evidence="1 2" key="1">
    <citation type="submission" date="2020-08" db="EMBL/GenBank/DDBJ databases">
        <title>Functional genomics of gut bacteria from endangered species of beetles.</title>
        <authorList>
            <person name="Carlos-Shanley C."/>
        </authorList>
    </citation>
    <scope>NUCLEOTIDE SEQUENCE [LARGE SCALE GENOMIC DNA]</scope>
    <source>
        <strain evidence="1 2">S00124</strain>
    </source>
</reference>
<keyword evidence="2" id="KW-1185">Reference proteome</keyword>
<sequence>MTILESDIVLRKSIKMDDTDNGGGGPGSELIPFGGNNNIFRDLSAIDRAGGRVQIRQIFLGIQSPNADPALGVHLFISKPPTDPNVSVVLVKCSTFATRAQIAKAIEGYLVRSVEIGPYLLEDHVKGSRSIDLFHRPGTQPPGVNDTLFLTIDEGKPTERVEPIRITRVATEPIKGTVSINGGFEDYDALKSKCDLADPLQDFWPGSPPSRSFGRDTSKTRVRSASVADSADFYGASYLTTPAQLGDRTVRVDSIFGQIVPNTRSERSSIDQRPAAARTLTLATTPRLVEIGTAAHTDRILVTAANQGYSFVRQMRPVPARGSVTVSYRAGGNWYELRDQGDGNLTSDGAGVGRYNVQTGSLAMDFAAVPDVGSFILIQWADNIGFTNRSGGSINLAPPEYCFVLPDQGVMPETMTILWPSGSTTALATVSATGDVSGDATGVFDAPSSTMLLRPLKMPDPGAEFAMEYQVDNVITELLTPSAVDAGGFVTVNLAQQPAARSLQLRWVTARSVSGTSGANQTTTNAIKDVDVTYTIRSVPEYYAPAEQATASTGATITYPKVNPYDAVRTDTKG</sequence>
<evidence type="ECO:0000313" key="1">
    <source>
        <dbReference type="EMBL" id="MBB6578473.1"/>
    </source>
</evidence>